<dbReference type="RefSeq" id="WP_022606134.1">
    <property type="nucleotide sequence ID" value="NZ_ASSJ01000040.1"/>
</dbReference>
<dbReference type="InParanoid" id="U5DQ52"/>
<dbReference type="eggNOG" id="ENOG502ZBP7">
    <property type="taxonomic scope" value="Bacteria"/>
</dbReference>
<dbReference type="InterPro" id="IPR049578">
    <property type="entry name" value="CAXIP1-like_GIY-YIG_dom"/>
</dbReference>
<proteinExistence type="predicted"/>
<comment type="caution">
    <text evidence="1">The sequence shown here is derived from an EMBL/GenBank/DDBJ whole genome shotgun (WGS) entry which is preliminary data.</text>
</comment>
<protein>
    <recommendedName>
        <fullName evidence="3">Nuclease subunit of the excinuclease complex</fullName>
    </recommendedName>
</protein>
<dbReference type="OrthoDB" id="424286at2"/>
<organism evidence="1 2">
    <name type="scientific">Rubidibacter lacunae KORDI 51-2</name>
    <dbReference type="NCBI Taxonomy" id="582515"/>
    <lineage>
        <taxon>Bacteria</taxon>
        <taxon>Bacillati</taxon>
        <taxon>Cyanobacteriota</taxon>
        <taxon>Cyanophyceae</taxon>
        <taxon>Oscillatoriophycideae</taxon>
        <taxon>Chroococcales</taxon>
        <taxon>Aphanothecaceae</taxon>
        <taxon>Rubidibacter</taxon>
    </lineage>
</organism>
<evidence type="ECO:0000313" key="1">
    <source>
        <dbReference type="EMBL" id="ERN41825.1"/>
    </source>
</evidence>
<keyword evidence="2" id="KW-1185">Reference proteome</keyword>
<dbReference type="PATRIC" id="fig|582515.4.peg.1683"/>
<sequence length="179" mass="20333">MTANSDVPALTDLDFLPYLDADGQLPAELSGKIGAYAIFDRDRVLQFVGYSRDVFLSLKQHLARRPQQCYWVKAHAIARPSRQILDGARTAWLTENKTSPPGNGEEFELWTQAIDAKLHLSDEEREQLQRGDELTRMKLLKNAARRVEAEVKSALDARGARLEMRFNPKLKEQGLLDLK</sequence>
<accession>U5DQ52</accession>
<gene>
    <name evidence="1" type="ORF">KR51_00014880</name>
</gene>
<name>U5DQ52_9CHRO</name>
<reference evidence="1 2" key="1">
    <citation type="submission" date="2013-05" db="EMBL/GenBank/DDBJ databases">
        <title>Draft genome sequence of Rubidibacter lacunae KORDI 51-2.</title>
        <authorList>
            <person name="Choi D.H."/>
            <person name="Noh J.H."/>
            <person name="Kwon K.-K."/>
            <person name="Lee J.-H."/>
            <person name="Ryu J.-Y."/>
        </authorList>
    </citation>
    <scope>NUCLEOTIDE SEQUENCE [LARGE SCALE GENOMIC DNA]</scope>
    <source>
        <strain evidence="1 2">KORDI 51-2</strain>
    </source>
</reference>
<dbReference type="STRING" id="582515.KR51_00014880"/>
<dbReference type="CDD" id="cd10450">
    <property type="entry name" value="GIY-YIG_AtGrxS16_like"/>
    <property type="match status" value="1"/>
</dbReference>
<dbReference type="EMBL" id="ASSJ01000040">
    <property type="protein sequence ID" value="ERN41825.1"/>
    <property type="molecule type" value="Genomic_DNA"/>
</dbReference>
<dbReference type="AlphaFoldDB" id="U5DQ52"/>
<dbReference type="Proteomes" id="UP000016960">
    <property type="component" value="Unassembled WGS sequence"/>
</dbReference>
<evidence type="ECO:0000313" key="2">
    <source>
        <dbReference type="Proteomes" id="UP000016960"/>
    </source>
</evidence>
<evidence type="ECO:0008006" key="3">
    <source>
        <dbReference type="Google" id="ProtNLM"/>
    </source>
</evidence>